<protein>
    <recommendedName>
        <fullName evidence="4">Glycoside hydrolase family 5 domain-containing protein</fullName>
    </recommendedName>
</protein>
<dbReference type="PANTHER" id="PTHR12631:SF10">
    <property type="entry name" value="BETA-XYLOSIDASE-LIKE PROTEIN-RELATED"/>
    <property type="match status" value="1"/>
</dbReference>
<dbReference type="Pfam" id="PF08310">
    <property type="entry name" value="LGFP"/>
    <property type="match status" value="1"/>
</dbReference>
<evidence type="ECO:0000313" key="6">
    <source>
        <dbReference type="Proteomes" id="UP000256486"/>
    </source>
</evidence>
<reference evidence="5 6" key="1">
    <citation type="submission" date="2017-04" db="EMBL/GenBank/DDBJ databases">
        <title>Comparative genome analysis of Subtercola boreus.</title>
        <authorList>
            <person name="Cho Y.-J."/>
            <person name="Cho A."/>
            <person name="Kim O.-S."/>
            <person name="Lee J.-I."/>
        </authorList>
    </citation>
    <scope>NUCLEOTIDE SEQUENCE [LARGE SCALE GENOMIC DNA]</scope>
    <source>
        <strain evidence="5 6">K300</strain>
    </source>
</reference>
<dbReference type="GO" id="GO:0004553">
    <property type="term" value="F:hydrolase activity, hydrolyzing O-glycosyl compounds"/>
    <property type="evidence" value="ECO:0007669"/>
    <property type="project" value="InterPro"/>
</dbReference>
<dbReference type="InterPro" id="IPR017853">
    <property type="entry name" value="GH"/>
</dbReference>
<organism evidence="5 6">
    <name type="scientific">Subtercola boreus</name>
    <dbReference type="NCBI Taxonomy" id="120213"/>
    <lineage>
        <taxon>Bacteria</taxon>
        <taxon>Bacillati</taxon>
        <taxon>Actinomycetota</taxon>
        <taxon>Actinomycetes</taxon>
        <taxon>Micrococcales</taxon>
        <taxon>Microbacteriaceae</taxon>
        <taxon>Subtercola</taxon>
    </lineage>
</organism>
<evidence type="ECO:0000256" key="1">
    <source>
        <dbReference type="ARBA" id="ARBA00022801"/>
    </source>
</evidence>
<name>A0A3E0VHS3_9MICO</name>
<keyword evidence="6" id="KW-1185">Reference proteome</keyword>
<dbReference type="Pfam" id="PF00150">
    <property type="entry name" value="Cellulase"/>
    <property type="match status" value="1"/>
</dbReference>
<proteinExistence type="inferred from homology"/>
<sequence length="541" mass="57679">MWVTMTPGTEIRHRLPLTGDTRSPPGRRRGTLMQFTRRAALTTGISAGALMGSGVLAGGVAPALASAAPALVAQQAPARIASFPVGYSLGSNILWGTTAEVDQTLDAIANIGGTIVRIDIMWYWVQPTSSTTFDWSRVDYMVAGALARGLSILGIILSSPPWASLGGVKTVSTDRPRTAALYGTFAGAVAKRYKGKIGAYEIWNEPNGREAFTPNPDPAFYAQMVKAAYPAIKKADPAAKVVAGALGPAPTADGLIDPVTFMNGMYAAGAQGFFDAFSFHPYDFDYTLSPSCLWDTTPMRRMIEMHAIMKAKGDGSKKIWLTEYGVPTNLYSQQHVSDMIADTLMTWNEVSYAGPVYIYTVRDGTTDTDSFGAVTNDFQAKTSAYTVQYLQSQGMPGRNEGSVFAGSPDSALGPTVSPVYALGRGYAQECENGTRFLTNNGWFSSPTDVGTLARRFQIVPSTALVNGRQDFDVDGGFAIFTSASTGTHAVYGAILSTYVPSLGLPTTDEYAYQGTTSRAVDFQGGQIVWSPTTGSTLSMKS</sequence>
<evidence type="ECO:0000256" key="2">
    <source>
        <dbReference type="ARBA" id="ARBA00023295"/>
    </source>
</evidence>
<feature type="domain" description="Glycoside hydrolase family 5" evidence="4">
    <location>
        <begin position="90"/>
        <end position="330"/>
    </location>
</feature>
<dbReference type="Gene3D" id="3.20.20.80">
    <property type="entry name" value="Glycosidases"/>
    <property type="match status" value="1"/>
</dbReference>
<dbReference type="Proteomes" id="UP000256486">
    <property type="component" value="Unassembled WGS sequence"/>
</dbReference>
<dbReference type="InterPro" id="IPR051923">
    <property type="entry name" value="Glycosyl_Hydrolase_39"/>
</dbReference>
<evidence type="ECO:0000256" key="3">
    <source>
        <dbReference type="RuleBase" id="RU361153"/>
    </source>
</evidence>
<dbReference type="InterPro" id="IPR001547">
    <property type="entry name" value="Glyco_hydro_5"/>
</dbReference>
<comment type="caution">
    <text evidence="5">The sequence shown here is derived from an EMBL/GenBank/DDBJ whole genome shotgun (WGS) entry which is preliminary data.</text>
</comment>
<keyword evidence="1 3" id="KW-0378">Hydrolase</keyword>
<evidence type="ECO:0000259" key="4">
    <source>
        <dbReference type="Pfam" id="PF00150"/>
    </source>
</evidence>
<comment type="similarity">
    <text evidence="3">Belongs to the glycosyl hydrolase 5 (cellulase A) family.</text>
</comment>
<dbReference type="InterPro" id="IPR013207">
    <property type="entry name" value="LGFP"/>
</dbReference>
<dbReference type="EMBL" id="NBWZ01000001">
    <property type="protein sequence ID" value="RFA09195.1"/>
    <property type="molecule type" value="Genomic_DNA"/>
</dbReference>
<accession>A0A3E0VHS3</accession>
<keyword evidence="2 3" id="KW-0326">Glycosidase</keyword>
<dbReference type="SUPFAM" id="SSF51445">
    <property type="entry name" value="(Trans)glycosidases"/>
    <property type="match status" value="1"/>
</dbReference>
<dbReference type="GO" id="GO:0000272">
    <property type="term" value="P:polysaccharide catabolic process"/>
    <property type="evidence" value="ECO:0007669"/>
    <property type="project" value="InterPro"/>
</dbReference>
<gene>
    <name evidence="5" type="ORF">B7R54_08120</name>
</gene>
<dbReference type="AlphaFoldDB" id="A0A3E0VHS3"/>
<evidence type="ECO:0000313" key="5">
    <source>
        <dbReference type="EMBL" id="RFA09195.1"/>
    </source>
</evidence>
<dbReference type="PANTHER" id="PTHR12631">
    <property type="entry name" value="ALPHA-L-IDURONIDASE"/>
    <property type="match status" value="1"/>
</dbReference>